<keyword evidence="2" id="KW-0808">Transferase</keyword>
<dbReference type="Pfam" id="PF00535">
    <property type="entry name" value="Glycos_transf_2"/>
    <property type="match status" value="1"/>
</dbReference>
<dbReference type="PANTHER" id="PTHR43179:SF7">
    <property type="entry name" value="RHAMNOSYLTRANSFERASE WBBL"/>
    <property type="match status" value="1"/>
</dbReference>
<dbReference type="GO" id="GO:0016740">
    <property type="term" value="F:transferase activity"/>
    <property type="evidence" value="ECO:0007669"/>
    <property type="project" value="UniProtKB-KW"/>
</dbReference>
<dbReference type="SUPFAM" id="SSF53448">
    <property type="entry name" value="Nucleotide-diphospho-sugar transferases"/>
    <property type="match status" value="1"/>
</dbReference>
<reference evidence="2 3" key="1">
    <citation type="submission" date="2019-11" db="EMBL/GenBank/DDBJ databases">
        <title>Complete genome sequence of Bacteroides dorei DSM 17855.</title>
        <authorList>
            <person name="Russell J.T."/>
        </authorList>
    </citation>
    <scope>NUCLEOTIDE SEQUENCE [LARGE SCALE GENOMIC DNA]</scope>
    <source>
        <strain evidence="2 3">DSM 17855</strain>
    </source>
</reference>
<dbReference type="AlphaFoldDB" id="A0A858XPP7"/>
<dbReference type="InterPro" id="IPR029044">
    <property type="entry name" value="Nucleotide-diphossugar_trans"/>
</dbReference>
<dbReference type="GeneID" id="93447958"/>
<feature type="domain" description="Glycosyltransferase 2-like" evidence="1">
    <location>
        <begin position="9"/>
        <end position="187"/>
    </location>
</feature>
<evidence type="ECO:0000313" key="3">
    <source>
        <dbReference type="Proteomes" id="UP000500949"/>
    </source>
</evidence>
<protein>
    <submittedName>
        <fullName evidence="2">Glycosyltransferase</fullName>
    </submittedName>
</protein>
<dbReference type="RefSeq" id="WP_007832464.1">
    <property type="nucleotide sequence ID" value="NZ_CP046176.1"/>
</dbReference>
<dbReference type="Gene3D" id="3.90.550.10">
    <property type="entry name" value="Spore Coat Polysaccharide Biosynthesis Protein SpsA, Chain A"/>
    <property type="match status" value="1"/>
</dbReference>
<accession>A0A858XPP7</accession>
<dbReference type="PANTHER" id="PTHR43179">
    <property type="entry name" value="RHAMNOSYLTRANSFERASE WBBL"/>
    <property type="match status" value="1"/>
</dbReference>
<dbReference type="Proteomes" id="UP000500949">
    <property type="component" value="Chromosome"/>
</dbReference>
<sequence>MNYNMFDVSIIIVCMNNLSNLIPCLDSIKKYTSLSYETIVVAYMFSPENLSYIKQNYPWIKIIESKEIRGFSENNNLAIKIAKGKYCFILNDDTVFPMPVVDLLFDSIEKLPESVVCISPATYFKNDEIQSCGRPRHSFLTYSLFLMGLWKEQKIKSKYTYQTGVFQTYDIVGAAFLFRTEVLKELGMFDEQYFFCPEDIALSTKANQMGYLFFVDSNVKIYHIENATATLVKTATSPAAVKGELNYYSNSNFFKYFLLSILVVLRSFLKLCINIYFYILTHNQKFYIDIRAHRNIIYSVFANKSPKDIFVKYYNQIKK</sequence>
<dbReference type="InterPro" id="IPR001173">
    <property type="entry name" value="Glyco_trans_2-like"/>
</dbReference>
<evidence type="ECO:0000259" key="1">
    <source>
        <dbReference type="Pfam" id="PF00535"/>
    </source>
</evidence>
<organism evidence="2 3">
    <name type="scientific">Phocaeicola dorei</name>
    <dbReference type="NCBI Taxonomy" id="357276"/>
    <lineage>
        <taxon>Bacteria</taxon>
        <taxon>Pseudomonadati</taxon>
        <taxon>Bacteroidota</taxon>
        <taxon>Bacteroidia</taxon>
        <taxon>Bacteroidales</taxon>
        <taxon>Bacteroidaceae</taxon>
        <taxon>Phocaeicola</taxon>
    </lineage>
</organism>
<name>A0A858XPP7_9BACT</name>
<dbReference type="EMBL" id="CP046176">
    <property type="protein sequence ID" value="QJR77558.1"/>
    <property type="molecule type" value="Genomic_DNA"/>
</dbReference>
<gene>
    <name evidence="2" type="ORF">GKD17_14875</name>
</gene>
<evidence type="ECO:0000313" key="2">
    <source>
        <dbReference type="EMBL" id="QJR77558.1"/>
    </source>
</evidence>
<proteinExistence type="predicted"/>